<evidence type="ECO:0000259" key="19">
    <source>
        <dbReference type="PROSITE" id="PS50089"/>
    </source>
</evidence>
<comment type="subunit">
    <text evidence="14">Component of a PRC1-like complex. Interacts with BMI1/PCGF4, RING1 and RNF2. Interacts with KDM5D. Interacts with CBX4, CBX6, CBX7 and CBX8.</text>
</comment>
<evidence type="ECO:0000256" key="10">
    <source>
        <dbReference type="ARBA" id="ARBA00023054"/>
    </source>
</evidence>
<sequence>MSRCIHQQTAYFVFCWAGCLCDVGLQNSKLHCKMTSEELFHLPLNIYIIILSIGLFVLMLSLIFCCYLFRLRRQGAREQYGYNEVVLKGAGKKLSLLGQTCAVCLDEFRSREELGVCPCSHAFHKNLARHKPPTGGKASWRSERGNPQLPLNQFYPYIRCALCCGFLIDATTITECLHTFCKSCIVKHFFYSNRCPTCSIVVHQTQPIYNIRPDRQLQDIVYKMVPFLEELEREQMCNFYKERGLEVPKSVVISSPSPVVLRRQKKDNAPQTVFTIPPELDVSVMLEFVGAEEGIIDYKPLERRYVRVSGEATVRHVELFIRRKMELSPTCQVDVVCGDHLLDHYQSLKDVQSSVGEEALQDGLLVLHFGLVLPSHS</sequence>
<dbReference type="GO" id="GO:0008270">
    <property type="term" value="F:zinc ion binding"/>
    <property type="evidence" value="ECO:0007669"/>
    <property type="project" value="UniProtKB-KW"/>
</dbReference>
<dbReference type="FunFam" id="3.10.20.90:FF:000193">
    <property type="entry name" value="Polycomb group RING finger protein 6"/>
    <property type="match status" value="1"/>
</dbReference>
<evidence type="ECO:0000256" key="3">
    <source>
        <dbReference type="ARBA" id="ARBA00022499"/>
    </source>
</evidence>
<evidence type="ECO:0000256" key="14">
    <source>
        <dbReference type="ARBA" id="ARBA00062275"/>
    </source>
</evidence>
<keyword evidence="12" id="KW-0539">Nucleus</keyword>
<keyword evidence="10" id="KW-0175">Coiled coil</keyword>
<feature type="domain" description="RING-type" evidence="19">
    <location>
        <begin position="160"/>
        <end position="199"/>
    </location>
</feature>
<keyword evidence="7" id="KW-0862">Zinc</keyword>
<evidence type="ECO:0000256" key="17">
    <source>
        <dbReference type="PROSITE-ProRule" id="PRU00175"/>
    </source>
</evidence>
<dbReference type="InterPro" id="IPR038037">
    <property type="entry name" value="PCGF6_RING-HC"/>
</dbReference>
<evidence type="ECO:0000256" key="5">
    <source>
        <dbReference type="ARBA" id="ARBA00022723"/>
    </source>
</evidence>
<reference evidence="20 21" key="1">
    <citation type="submission" date="2017-12" db="EMBL/GenBank/DDBJ databases">
        <title>Integrating genomic resources of turbot (Scophthalmus maximus) in depth evaluation of genetic and physical mapping variation across individuals.</title>
        <authorList>
            <person name="Martinez P."/>
        </authorList>
    </citation>
    <scope>NUCLEOTIDE SEQUENCE [LARGE SCALE GENOMIC DNA]</scope>
</reference>
<dbReference type="GO" id="GO:0045892">
    <property type="term" value="P:negative regulation of DNA-templated transcription"/>
    <property type="evidence" value="ECO:0007669"/>
    <property type="project" value="UniProtKB-ARBA"/>
</dbReference>
<evidence type="ECO:0000256" key="15">
    <source>
        <dbReference type="ARBA" id="ARBA00072770"/>
    </source>
</evidence>
<dbReference type="SMART" id="SM00184">
    <property type="entry name" value="RING"/>
    <property type="match status" value="2"/>
</dbReference>
<comment type="function">
    <text evidence="13">Transcriptional repressor. May modulate the levels of histone H3K4Me3 by activating KDM5D histone demethylase. Component of a Polycomb group (PcG) multiprotein PRC1-like complex, a complex class required to maintain the transcriptionally repressive state of many genes, including Hox genes, throughout development. PcG PRC1 complex acts via chromatin remodeling and modification of histones; it mediates monoubiquitination of histone H2A 'Lys-119', rendering chromatin heritably changed in its expressibility. Within the PRC1-like complex, regulates RNF2 ubiquitin ligase activity.</text>
</comment>
<dbReference type="Proteomes" id="UP000246464">
    <property type="component" value="Chromosome 15"/>
</dbReference>
<keyword evidence="8" id="KW-0832">Ubl conjugation</keyword>
<dbReference type="PROSITE" id="PS00518">
    <property type="entry name" value="ZF_RING_1"/>
    <property type="match status" value="1"/>
</dbReference>
<evidence type="ECO:0000256" key="8">
    <source>
        <dbReference type="ARBA" id="ARBA00022843"/>
    </source>
</evidence>
<dbReference type="InterPro" id="IPR013083">
    <property type="entry name" value="Znf_RING/FYVE/PHD"/>
</dbReference>
<evidence type="ECO:0000256" key="16">
    <source>
        <dbReference type="ARBA" id="ARBA00080454"/>
    </source>
</evidence>
<dbReference type="Gene3D" id="3.10.20.90">
    <property type="entry name" value="Phosphatidylinositol 3-kinase Catalytic Subunit, Chain A, domain 1"/>
    <property type="match status" value="1"/>
</dbReference>
<evidence type="ECO:0000256" key="1">
    <source>
        <dbReference type="ARBA" id="ARBA00004123"/>
    </source>
</evidence>
<keyword evidence="6 17" id="KW-0863">Zinc-finger</keyword>
<dbReference type="InterPro" id="IPR017907">
    <property type="entry name" value="Znf_RING_CS"/>
</dbReference>
<dbReference type="FunFam" id="3.30.40.10:FF:000033">
    <property type="entry name" value="Polycomb group RING finger protein 3"/>
    <property type="match status" value="1"/>
</dbReference>
<feature type="transmembrane region" description="Helical" evidence="18">
    <location>
        <begin position="46"/>
        <end position="69"/>
    </location>
</feature>
<dbReference type="InterPro" id="IPR001841">
    <property type="entry name" value="Znf_RING"/>
</dbReference>
<comment type="subcellular location">
    <subcellularLocation>
        <location evidence="1">Nucleus</location>
    </subcellularLocation>
</comment>
<evidence type="ECO:0000256" key="13">
    <source>
        <dbReference type="ARBA" id="ARBA00054318"/>
    </source>
</evidence>
<evidence type="ECO:0000313" key="21">
    <source>
        <dbReference type="Proteomes" id="UP000246464"/>
    </source>
</evidence>
<evidence type="ECO:0000256" key="12">
    <source>
        <dbReference type="ARBA" id="ARBA00023242"/>
    </source>
</evidence>
<evidence type="ECO:0000256" key="7">
    <source>
        <dbReference type="ARBA" id="ARBA00022833"/>
    </source>
</evidence>
<evidence type="ECO:0000256" key="9">
    <source>
        <dbReference type="ARBA" id="ARBA00023015"/>
    </source>
</evidence>
<keyword evidence="21" id="KW-1185">Reference proteome</keyword>
<keyword evidence="18" id="KW-1133">Transmembrane helix</keyword>
<dbReference type="GO" id="GO:0031519">
    <property type="term" value="C:PcG protein complex"/>
    <property type="evidence" value="ECO:0007669"/>
    <property type="project" value="UniProtKB-ARBA"/>
</dbReference>
<proteinExistence type="predicted"/>
<evidence type="ECO:0000256" key="18">
    <source>
        <dbReference type="SAM" id="Phobius"/>
    </source>
</evidence>
<evidence type="ECO:0000313" key="20">
    <source>
        <dbReference type="EMBL" id="AWP14426.1"/>
    </source>
</evidence>
<dbReference type="AlphaFoldDB" id="A0A2U9CFF7"/>
<dbReference type="SUPFAM" id="SSF57850">
    <property type="entry name" value="RING/U-box"/>
    <property type="match status" value="2"/>
</dbReference>
<dbReference type="InterPro" id="IPR046979">
    <property type="entry name" value="PCGF6_RAWUL"/>
</dbReference>
<feature type="transmembrane region" description="Helical" evidence="18">
    <location>
        <begin position="9"/>
        <end position="26"/>
    </location>
</feature>
<keyword evidence="9" id="KW-0805">Transcription regulation</keyword>
<dbReference type="Pfam" id="PF17123">
    <property type="entry name" value="zf-RING_11"/>
    <property type="match status" value="1"/>
</dbReference>
<dbReference type="PROSITE" id="PS50089">
    <property type="entry name" value="ZF_RING_2"/>
    <property type="match status" value="1"/>
</dbReference>
<dbReference type="InterPro" id="IPR051507">
    <property type="entry name" value="PcG_RING_finger"/>
</dbReference>
<organism evidence="20 21">
    <name type="scientific">Scophthalmus maximus</name>
    <name type="common">Turbot</name>
    <name type="synonym">Psetta maxima</name>
    <dbReference type="NCBI Taxonomy" id="52904"/>
    <lineage>
        <taxon>Eukaryota</taxon>
        <taxon>Metazoa</taxon>
        <taxon>Chordata</taxon>
        <taxon>Craniata</taxon>
        <taxon>Vertebrata</taxon>
        <taxon>Euteleostomi</taxon>
        <taxon>Actinopterygii</taxon>
        <taxon>Neopterygii</taxon>
        <taxon>Teleostei</taxon>
        <taxon>Neoteleostei</taxon>
        <taxon>Acanthomorphata</taxon>
        <taxon>Carangaria</taxon>
        <taxon>Pleuronectiformes</taxon>
        <taxon>Pleuronectoidei</taxon>
        <taxon>Scophthalmidae</taxon>
        <taxon>Scophthalmus</taxon>
    </lineage>
</organism>
<evidence type="ECO:0000256" key="4">
    <source>
        <dbReference type="ARBA" id="ARBA00022553"/>
    </source>
</evidence>
<dbReference type="CDD" id="cd17085">
    <property type="entry name" value="RAWUL_PCGF6"/>
    <property type="match status" value="1"/>
</dbReference>
<keyword evidence="5" id="KW-0479">Metal-binding</keyword>
<keyword evidence="2" id="KW-0678">Repressor</keyword>
<dbReference type="Gene3D" id="3.30.40.10">
    <property type="entry name" value="Zinc/RING finger domain, C3HC4 (zinc finger)"/>
    <property type="match status" value="2"/>
</dbReference>
<gene>
    <name evidence="20" type="ORF">SMAX5B_008548</name>
</gene>
<keyword evidence="18" id="KW-0472">Membrane</keyword>
<dbReference type="STRING" id="52904.ENSSMAP00000025922"/>
<dbReference type="EMBL" id="CP026257">
    <property type="protein sequence ID" value="AWP14426.1"/>
    <property type="molecule type" value="Genomic_DNA"/>
</dbReference>
<evidence type="ECO:0000256" key="6">
    <source>
        <dbReference type="ARBA" id="ARBA00022771"/>
    </source>
</evidence>
<dbReference type="Pfam" id="PF13923">
    <property type="entry name" value="zf-C3HC4_2"/>
    <property type="match status" value="1"/>
</dbReference>
<protein>
    <recommendedName>
        <fullName evidence="15">Polycomb group RING finger protein 6</fullName>
    </recommendedName>
    <alternativeName>
        <fullName evidence="16">RING finger protein 134</fullName>
    </alternativeName>
</protein>
<keyword evidence="4" id="KW-0597">Phosphoprotein</keyword>
<keyword evidence="11" id="KW-0804">Transcription</keyword>
<name>A0A2U9CFF7_SCOMX</name>
<evidence type="ECO:0000256" key="11">
    <source>
        <dbReference type="ARBA" id="ARBA00023163"/>
    </source>
</evidence>
<keyword evidence="18" id="KW-0812">Transmembrane</keyword>
<dbReference type="PANTHER" id="PTHR45893">
    <property type="entry name" value="POLYCOMB GROUP RING FINGER PROTEIN"/>
    <property type="match status" value="1"/>
</dbReference>
<evidence type="ECO:0000256" key="2">
    <source>
        <dbReference type="ARBA" id="ARBA00022491"/>
    </source>
</evidence>
<accession>A0A2U9CFF7</accession>
<dbReference type="CDD" id="cd16738">
    <property type="entry name" value="RING-HC_PCGF6"/>
    <property type="match status" value="1"/>
</dbReference>
<keyword evidence="3" id="KW-1017">Isopeptide bond</keyword>